<reference evidence="2 3" key="1">
    <citation type="submission" date="2024-09" db="EMBL/GenBank/DDBJ databases">
        <title>Rethinking Asexuality: The Enigmatic Case of Functional Sexual Genes in Lepraria (Stereocaulaceae).</title>
        <authorList>
            <person name="Doellman M."/>
            <person name="Sun Y."/>
            <person name="Barcenas-Pena A."/>
            <person name="Lumbsch H.T."/>
            <person name="Grewe F."/>
        </authorList>
    </citation>
    <scope>NUCLEOTIDE SEQUENCE [LARGE SCALE GENOMIC DNA]</scope>
    <source>
        <strain evidence="2 3">Mercado 3170</strain>
    </source>
</reference>
<evidence type="ECO:0000313" key="3">
    <source>
        <dbReference type="Proteomes" id="UP001590950"/>
    </source>
</evidence>
<dbReference type="Proteomes" id="UP001590950">
    <property type="component" value="Unassembled WGS sequence"/>
</dbReference>
<accession>A0ABR4AA46</accession>
<organism evidence="2 3">
    <name type="scientific">Stereocaulon virgatum</name>
    <dbReference type="NCBI Taxonomy" id="373712"/>
    <lineage>
        <taxon>Eukaryota</taxon>
        <taxon>Fungi</taxon>
        <taxon>Dikarya</taxon>
        <taxon>Ascomycota</taxon>
        <taxon>Pezizomycotina</taxon>
        <taxon>Lecanoromycetes</taxon>
        <taxon>OSLEUM clade</taxon>
        <taxon>Lecanoromycetidae</taxon>
        <taxon>Lecanorales</taxon>
        <taxon>Lecanorineae</taxon>
        <taxon>Stereocaulaceae</taxon>
        <taxon>Stereocaulon</taxon>
    </lineage>
</organism>
<name>A0ABR4AA46_9LECA</name>
<gene>
    <name evidence="2" type="ORF">N7G274_004829</name>
</gene>
<evidence type="ECO:0000256" key="1">
    <source>
        <dbReference type="SAM" id="MobiDB-lite"/>
    </source>
</evidence>
<proteinExistence type="predicted"/>
<dbReference type="InterPro" id="IPR011990">
    <property type="entry name" value="TPR-like_helical_dom_sf"/>
</dbReference>
<evidence type="ECO:0000313" key="2">
    <source>
        <dbReference type="EMBL" id="KAL2042340.1"/>
    </source>
</evidence>
<dbReference type="EMBL" id="JBEFKJ010000014">
    <property type="protein sequence ID" value="KAL2042340.1"/>
    <property type="molecule type" value="Genomic_DNA"/>
</dbReference>
<feature type="compositionally biased region" description="Basic and acidic residues" evidence="1">
    <location>
        <begin position="1"/>
        <end position="16"/>
    </location>
</feature>
<comment type="caution">
    <text evidence="2">The sequence shown here is derived from an EMBL/GenBank/DDBJ whole genome shotgun (WGS) entry which is preliminary data.</text>
</comment>
<protein>
    <submittedName>
        <fullName evidence="2">Uncharacterized protein</fullName>
    </submittedName>
</protein>
<dbReference type="Gene3D" id="1.25.40.10">
    <property type="entry name" value="Tetratricopeptide repeat domain"/>
    <property type="match status" value="1"/>
</dbReference>
<feature type="region of interest" description="Disordered" evidence="1">
    <location>
        <begin position="1"/>
        <end position="21"/>
    </location>
</feature>
<sequence>MPYSERKLALRERQDDAADNQGKLVEAEEMYRRALDGKEKAWGLDHTSTLTGNTVNNLGLLYADQRESWLLENVKTMPQIQ</sequence>
<keyword evidence="3" id="KW-1185">Reference proteome</keyword>